<dbReference type="EMBL" id="BAAABW010000018">
    <property type="protein sequence ID" value="GAA0355752.1"/>
    <property type="molecule type" value="Genomic_DNA"/>
</dbReference>
<dbReference type="PANTHER" id="PTHR30055">
    <property type="entry name" value="HTH-TYPE TRANSCRIPTIONAL REGULATOR RUTR"/>
    <property type="match status" value="1"/>
</dbReference>
<dbReference type="InterPro" id="IPR004111">
    <property type="entry name" value="Repressor_TetR_C"/>
</dbReference>
<proteinExistence type="predicted"/>
<reference evidence="8" key="1">
    <citation type="journal article" date="2019" name="Int. J. Syst. Evol. Microbiol.">
        <title>The Global Catalogue of Microorganisms (GCM) 10K type strain sequencing project: providing services to taxonomists for standard genome sequencing and annotation.</title>
        <authorList>
            <consortium name="The Broad Institute Genomics Platform"/>
            <consortium name="The Broad Institute Genome Sequencing Center for Infectious Disease"/>
            <person name="Wu L."/>
            <person name="Ma J."/>
        </authorList>
    </citation>
    <scope>NUCLEOTIDE SEQUENCE [LARGE SCALE GENOMIC DNA]</scope>
    <source>
        <strain evidence="8">JCM 4565</strain>
    </source>
</reference>
<evidence type="ECO:0000256" key="3">
    <source>
        <dbReference type="ARBA" id="ARBA00023163"/>
    </source>
</evidence>
<feature type="domain" description="HTH tetR-type" evidence="6">
    <location>
        <begin position="31"/>
        <end position="91"/>
    </location>
</feature>
<dbReference type="Gene3D" id="1.10.357.10">
    <property type="entry name" value="Tetracycline Repressor, domain 2"/>
    <property type="match status" value="1"/>
</dbReference>
<dbReference type="PROSITE" id="PS50977">
    <property type="entry name" value="HTH_TETR_2"/>
    <property type="match status" value="1"/>
</dbReference>
<protein>
    <submittedName>
        <fullName evidence="7">TetR/AcrR family transcriptional regulator C-terminal domain-containing protein</fullName>
    </submittedName>
</protein>
<dbReference type="PANTHER" id="PTHR30055:SF151">
    <property type="entry name" value="TRANSCRIPTIONAL REGULATORY PROTEIN"/>
    <property type="match status" value="1"/>
</dbReference>
<evidence type="ECO:0000313" key="8">
    <source>
        <dbReference type="Proteomes" id="UP001500063"/>
    </source>
</evidence>
<gene>
    <name evidence="7" type="ORF">GCM10010319_36190</name>
</gene>
<evidence type="ECO:0000313" key="7">
    <source>
        <dbReference type="EMBL" id="GAA0355752.1"/>
    </source>
</evidence>
<comment type="caution">
    <text evidence="7">The sequence shown here is derived from an EMBL/GenBank/DDBJ whole genome shotgun (WGS) entry which is preliminary data.</text>
</comment>
<feature type="DNA-binding region" description="H-T-H motif" evidence="4">
    <location>
        <begin position="54"/>
        <end position="73"/>
    </location>
</feature>
<evidence type="ECO:0000256" key="1">
    <source>
        <dbReference type="ARBA" id="ARBA00023015"/>
    </source>
</evidence>
<dbReference type="InterPro" id="IPR050109">
    <property type="entry name" value="HTH-type_TetR-like_transc_reg"/>
</dbReference>
<sequence>MGGGPGGTRTREGRTLTGSTPQRPKRGRPSRLSREHIVTAAYEIILKEGAENLTMRRLASALGSTAMAVYHHVRDKDELLTLTLEHAARALPRPELPEEPRERLATVCGLMHQAFVSNPWVVPIVARGELVDMPAVWMTEEIVGALVGCGLSRERAVEAHRTIWYYTAGQILATVPRPGGPGLPPAAAPAEAEGRHHYLRGVRHILDGVLPAPGSH</sequence>
<organism evidence="7 8">
    <name type="scientific">Streptomyces blastmyceticus</name>
    <dbReference type="NCBI Taxonomy" id="68180"/>
    <lineage>
        <taxon>Bacteria</taxon>
        <taxon>Bacillati</taxon>
        <taxon>Actinomycetota</taxon>
        <taxon>Actinomycetes</taxon>
        <taxon>Kitasatosporales</taxon>
        <taxon>Streptomycetaceae</taxon>
        <taxon>Streptomyces</taxon>
    </lineage>
</organism>
<dbReference type="Proteomes" id="UP001500063">
    <property type="component" value="Unassembled WGS sequence"/>
</dbReference>
<dbReference type="InterPro" id="IPR001647">
    <property type="entry name" value="HTH_TetR"/>
</dbReference>
<keyword evidence="1" id="KW-0805">Transcription regulation</keyword>
<dbReference type="InterPro" id="IPR036271">
    <property type="entry name" value="Tet_transcr_reg_TetR-rel_C_sf"/>
</dbReference>
<keyword evidence="2 4" id="KW-0238">DNA-binding</keyword>
<evidence type="ECO:0000256" key="5">
    <source>
        <dbReference type="SAM" id="MobiDB-lite"/>
    </source>
</evidence>
<accession>A0ABP3GX70</accession>
<evidence type="ECO:0000256" key="2">
    <source>
        <dbReference type="ARBA" id="ARBA00023125"/>
    </source>
</evidence>
<dbReference type="RefSeq" id="WP_344118916.1">
    <property type="nucleotide sequence ID" value="NZ_BAAABW010000018.1"/>
</dbReference>
<evidence type="ECO:0000259" key="6">
    <source>
        <dbReference type="PROSITE" id="PS50977"/>
    </source>
</evidence>
<dbReference type="Pfam" id="PF02909">
    <property type="entry name" value="TetR_C_1"/>
    <property type="match status" value="1"/>
</dbReference>
<dbReference type="InterPro" id="IPR009057">
    <property type="entry name" value="Homeodomain-like_sf"/>
</dbReference>
<dbReference type="SUPFAM" id="SSF48498">
    <property type="entry name" value="Tetracyclin repressor-like, C-terminal domain"/>
    <property type="match status" value="1"/>
</dbReference>
<dbReference type="PRINTS" id="PR00455">
    <property type="entry name" value="HTHTETR"/>
</dbReference>
<feature type="region of interest" description="Disordered" evidence="5">
    <location>
        <begin position="1"/>
        <end position="32"/>
    </location>
</feature>
<dbReference type="Gene3D" id="1.10.10.60">
    <property type="entry name" value="Homeodomain-like"/>
    <property type="match status" value="1"/>
</dbReference>
<dbReference type="SUPFAM" id="SSF46689">
    <property type="entry name" value="Homeodomain-like"/>
    <property type="match status" value="1"/>
</dbReference>
<keyword evidence="8" id="KW-1185">Reference proteome</keyword>
<evidence type="ECO:0000256" key="4">
    <source>
        <dbReference type="PROSITE-ProRule" id="PRU00335"/>
    </source>
</evidence>
<keyword evidence="3" id="KW-0804">Transcription</keyword>
<name>A0ABP3GX70_9ACTN</name>
<dbReference type="Pfam" id="PF00440">
    <property type="entry name" value="TetR_N"/>
    <property type="match status" value="1"/>
</dbReference>